<accession>T1KYG3</accession>
<evidence type="ECO:0000256" key="2">
    <source>
        <dbReference type="ARBA" id="ARBA00005733"/>
    </source>
</evidence>
<comment type="similarity">
    <text evidence="2">Belongs to the paired homeobox family.</text>
</comment>
<reference evidence="14" key="2">
    <citation type="submission" date="2015-06" db="UniProtKB">
        <authorList>
            <consortium name="EnsemblMetazoa"/>
        </authorList>
    </citation>
    <scope>IDENTIFICATION</scope>
</reference>
<evidence type="ECO:0008006" key="16">
    <source>
        <dbReference type="Google" id="ProtNLM"/>
    </source>
</evidence>
<dbReference type="InterPro" id="IPR001356">
    <property type="entry name" value="HD"/>
</dbReference>
<keyword evidence="3" id="KW-0217">Developmental protein</keyword>
<feature type="compositionally biased region" description="Low complexity" evidence="11">
    <location>
        <begin position="256"/>
        <end position="265"/>
    </location>
</feature>
<evidence type="ECO:0000256" key="7">
    <source>
        <dbReference type="ARBA" id="ARBA00023163"/>
    </source>
</evidence>
<dbReference type="EMBL" id="CAEY01000713">
    <property type="status" value="NOT_ANNOTATED_CDS"/>
    <property type="molecule type" value="Genomic_DNA"/>
</dbReference>
<feature type="region of interest" description="Disordered" evidence="11">
    <location>
        <begin position="419"/>
        <end position="480"/>
    </location>
</feature>
<evidence type="ECO:0000256" key="1">
    <source>
        <dbReference type="ARBA" id="ARBA00004123"/>
    </source>
</evidence>
<evidence type="ECO:0000256" key="9">
    <source>
        <dbReference type="PROSITE-ProRule" id="PRU00108"/>
    </source>
</evidence>
<dbReference type="InterPro" id="IPR017970">
    <property type="entry name" value="Homeobox_CS"/>
</dbReference>
<dbReference type="PANTHER" id="PTHR46892">
    <property type="entry name" value="VISUAL SYSTEM HOMEOBOX 2"/>
    <property type="match status" value="1"/>
</dbReference>
<evidence type="ECO:0000256" key="10">
    <source>
        <dbReference type="RuleBase" id="RU000682"/>
    </source>
</evidence>
<feature type="compositionally biased region" description="Basic residues" evidence="11">
    <location>
        <begin position="179"/>
        <end position="206"/>
    </location>
</feature>
<feature type="region of interest" description="Disordered" evidence="11">
    <location>
        <begin position="248"/>
        <end position="269"/>
    </location>
</feature>
<feature type="compositionally biased region" description="Low complexity" evidence="11">
    <location>
        <begin position="514"/>
        <end position="523"/>
    </location>
</feature>
<dbReference type="PROSITE" id="PS51496">
    <property type="entry name" value="CVC"/>
    <property type="match status" value="1"/>
</dbReference>
<dbReference type="PROSITE" id="PS50071">
    <property type="entry name" value="HOMEOBOX_2"/>
    <property type="match status" value="1"/>
</dbReference>
<evidence type="ECO:0000256" key="8">
    <source>
        <dbReference type="ARBA" id="ARBA00023242"/>
    </source>
</evidence>
<dbReference type="GO" id="GO:0005634">
    <property type="term" value="C:nucleus"/>
    <property type="evidence" value="ECO:0007669"/>
    <property type="project" value="UniProtKB-SubCell"/>
</dbReference>
<dbReference type="eggNOG" id="KOG0494">
    <property type="taxonomic scope" value="Eukaryota"/>
</dbReference>
<dbReference type="InterPro" id="IPR023339">
    <property type="entry name" value="CVC"/>
</dbReference>
<dbReference type="GO" id="GO:0000981">
    <property type="term" value="F:DNA-binding transcription factor activity, RNA polymerase II-specific"/>
    <property type="evidence" value="ECO:0007669"/>
    <property type="project" value="InterPro"/>
</dbReference>
<dbReference type="Pfam" id="PF00046">
    <property type="entry name" value="Homeodomain"/>
    <property type="match status" value="1"/>
</dbReference>
<dbReference type="Gene3D" id="1.10.10.60">
    <property type="entry name" value="Homeodomain-like"/>
    <property type="match status" value="1"/>
</dbReference>
<feature type="compositionally biased region" description="Basic and acidic residues" evidence="11">
    <location>
        <begin position="419"/>
        <end position="433"/>
    </location>
</feature>
<name>T1KYG3_TETUR</name>
<evidence type="ECO:0000259" key="12">
    <source>
        <dbReference type="PROSITE" id="PS50071"/>
    </source>
</evidence>
<dbReference type="Proteomes" id="UP000015104">
    <property type="component" value="Unassembled WGS sequence"/>
</dbReference>
<feature type="region of interest" description="Disordered" evidence="11">
    <location>
        <begin position="154"/>
        <end position="213"/>
    </location>
</feature>
<feature type="domain" description="Homeobox" evidence="12">
    <location>
        <begin position="303"/>
        <end position="363"/>
    </location>
</feature>
<dbReference type="GO" id="GO:1990837">
    <property type="term" value="F:sequence-specific double-stranded DNA binding"/>
    <property type="evidence" value="ECO:0007669"/>
    <property type="project" value="TreeGrafter"/>
</dbReference>
<evidence type="ECO:0000256" key="4">
    <source>
        <dbReference type="ARBA" id="ARBA00023015"/>
    </source>
</evidence>
<sequence length="546" mass="59270">MVTPSSLPINRCHFNIQQILGLDESLSSSTSSINHHNSTNTIINNNINCDNRNSPSTSPVTTIIPATTPTPATPINWNSPNHESPTPGNTKVTTNHETLSSSPPSSTSINSPTTGPNNSLTPEFRSNGTNGSINWYESSLNGYSGKREALLGPTLSHSHHSTAPTASTSSPSTTTTTNHHAHHLTQHSHHPSHHHPHHPAHHHHHQQQAQQQTAPCFSAFTSASMLGAYLYRPSATAAAAAALMSGLQGHPHHQPTTATASSSSSGINHHSVAGTIMSEFSRLSGAQGNDCDNNSLEVDKRRGREINQRTIFTSYQLEELEKAFKDAHYPDVYAREMLSVKTDLPEDRIQVWFQNRRAKWRKTEKCWGKSTIMAEYGLYGAMVRHSLPLPDSILRSARDGDAQCAPWLLGMHKKSIEAADKLRESDTEGESRDAPSPVTCPSPGAMKNLRIDGNQLMNGQNSNNSSSSSGPSNNNNNSVIDVGTSMALTLNHSLLNHNVNGGAIQLYPIDRTHNNNSNNNNSNQHLPTTTSTGPLTYAFSGSRHIY</sequence>
<dbReference type="STRING" id="32264.T1KYG3"/>
<dbReference type="HOGENOM" id="CLU_499073_0_0_1"/>
<feature type="domain" description="CVC" evidence="13">
    <location>
        <begin position="365"/>
        <end position="417"/>
    </location>
</feature>
<organism evidence="14 15">
    <name type="scientific">Tetranychus urticae</name>
    <name type="common">Two-spotted spider mite</name>
    <dbReference type="NCBI Taxonomy" id="32264"/>
    <lineage>
        <taxon>Eukaryota</taxon>
        <taxon>Metazoa</taxon>
        <taxon>Ecdysozoa</taxon>
        <taxon>Arthropoda</taxon>
        <taxon>Chelicerata</taxon>
        <taxon>Arachnida</taxon>
        <taxon>Acari</taxon>
        <taxon>Acariformes</taxon>
        <taxon>Trombidiformes</taxon>
        <taxon>Prostigmata</taxon>
        <taxon>Eleutherengona</taxon>
        <taxon>Raphignathae</taxon>
        <taxon>Tetranychoidea</taxon>
        <taxon>Tetranychidae</taxon>
        <taxon>Tetranychus</taxon>
    </lineage>
</organism>
<feature type="compositionally biased region" description="Low complexity" evidence="11">
    <location>
        <begin position="461"/>
        <end position="478"/>
    </location>
</feature>
<feature type="compositionally biased region" description="Polar residues" evidence="11">
    <location>
        <begin position="76"/>
        <end position="99"/>
    </location>
</feature>
<evidence type="ECO:0000256" key="5">
    <source>
        <dbReference type="ARBA" id="ARBA00023125"/>
    </source>
</evidence>
<dbReference type="PROSITE" id="PS00027">
    <property type="entry name" value="HOMEOBOX_1"/>
    <property type="match status" value="1"/>
</dbReference>
<protein>
    <recommendedName>
        <fullName evidence="16">Ceh-10 homeodomain-containing homolog</fullName>
    </recommendedName>
</protein>
<evidence type="ECO:0000259" key="13">
    <source>
        <dbReference type="PROSITE" id="PS51496"/>
    </source>
</evidence>
<dbReference type="EnsemblMetazoa" id="tetur27g00570.1">
    <property type="protein sequence ID" value="tetur27g00570.1"/>
    <property type="gene ID" value="tetur27g00570"/>
</dbReference>
<evidence type="ECO:0000313" key="15">
    <source>
        <dbReference type="Proteomes" id="UP000015104"/>
    </source>
</evidence>
<evidence type="ECO:0000256" key="11">
    <source>
        <dbReference type="SAM" id="MobiDB-lite"/>
    </source>
</evidence>
<keyword evidence="4" id="KW-0805">Transcription regulation</keyword>
<dbReference type="InterPro" id="IPR052294">
    <property type="entry name" value="VSX_homeobox_regulators"/>
</dbReference>
<comment type="subcellular location">
    <subcellularLocation>
        <location evidence="1 9 10">Nucleus</location>
    </subcellularLocation>
</comment>
<feature type="DNA-binding region" description="Homeobox" evidence="9">
    <location>
        <begin position="305"/>
        <end position="364"/>
    </location>
</feature>
<keyword evidence="6 9" id="KW-0371">Homeobox</keyword>
<keyword evidence="8 9" id="KW-0539">Nucleus</keyword>
<keyword evidence="15" id="KW-1185">Reference proteome</keyword>
<feature type="compositionally biased region" description="Polar residues" evidence="11">
    <location>
        <begin position="524"/>
        <end position="534"/>
    </location>
</feature>
<keyword evidence="5 9" id="KW-0238">DNA-binding</keyword>
<dbReference type="SMART" id="SM00389">
    <property type="entry name" value="HOX"/>
    <property type="match status" value="1"/>
</dbReference>
<feature type="region of interest" description="Disordered" evidence="11">
    <location>
        <begin position="53"/>
        <end position="128"/>
    </location>
</feature>
<dbReference type="AlphaFoldDB" id="T1KYG3"/>
<keyword evidence="7" id="KW-0804">Transcription</keyword>
<feature type="region of interest" description="Disordered" evidence="11">
    <location>
        <begin position="511"/>
        <end position="535"/>
    </location>
</feature>
<dbReference type="InterPro" id="IPR009057">
    <property type="entry name" value="Homeodomain-like_sf"/>
</dbReference>
<feature type="compositionally biased region" description="Low complexity" evidence="11">
    <location>
        <begin position="100"/>
        <end position="119"/>
    </location>
</feature>
<dbReference type="PANTHER" id="PTHR46892:SF3">
    <property type="entry name" value="VISUAL SYSTEM HOMEOBOX 2"/>
    <property type="match status" value="1"/>
</dbReference>
<dbReference type="CDD" id="cd00086">
    <property type="entry name" value="homeodomain"/>
    <property type="match status" value="1"/>
</dbReference>
<feature type="compositionally biased region" description="Low complexity" evidence="11">
    <location>
        <begin position="154"/>
        <end position="178"/>
    </location>
</feature>
<feature type="compositionally biased region" description="Low complexity" evidence="11">
    <location>
        <begin position="53"/>
        <end position="75"/>
    </location>
</feature>
<evidence type="ECO:0000313" key="14">
    <source>
        <dbReference type="EnsemblMetazoa" id="tetur27g00570.1"/>
    </source>
</evidence>
<dbReference type="FunFam" id="1.10.10.60:FF:000383">
    <property type="entry name" value="box A-binding factor"/>
    <property type="match status" value="1"/>
</dbReference>
<proteinExistence type="inferred from homology"/>
<evidence type="ECO:0000256" key="6">
    <source>
        <dbReference type="ARBA" id="ARBA00023155"/>
    </source>
</evidence>
<dbReference type="SUPFAM" id="SSF46689">
    <property type="entry name" value="Homeodomain-like"/>
    <property type="match status" value="1"/>
</dbReference>
<evidence type="ECO:0000256" key="3">
    <source>
        <dbReference type="ARBA" id="ARBA00022473"/>
    </source>
</evidence>
<reference evidence="15" key="1">
    <citation type="submission" date="2011-08" db="EMBL/GenBank/DDBJ databases">
        <authorList>
            <person name="Rombauts S."/>
        </authorList>
    </citation>
    <scope>NUCLEOTIDE SEQUENCE</scope>
    <source>
        <strain evidence="15">London</strain>
    </source>
</reference>